<dbReference type="Pfam" id="PF02984">
    <property type="entry name" value="Cyclin_C"/>
    <property type="match status" value="1"/>
</dbReference>
<evidence type="ECO:0000313" key="4">
    <source>
        <dbReference type="EMBL" id="KAG7368885.1"/>
    </source>
</evidence>
<dbReference type="EMBL" id="JAGRRH010000006">
    <property type="protein sequence ID" value="KAG7368885.1"/>
    <property type="molecule type" value="Genomic_DNA"/>
</dbReference>
<dbReference type="PANTHER" id="PTHR10177">
    <property type="entry name" value="CYCLINS"/>
    <property type="match status" value="1"/>
</dbReference>
<organism evidence="4 5">
    <name type="scientific">Nitzschia inconspicua</name>
    <dbReference type="NCBI Taxonomy" id="303405"/>
    <lineage>
        <taxon>Eukaryota</taxon>
        <taxon>Sar</taxon>
        <taxon>Stramenopiles</taxon>
        <taxon>Ochrophyta</taxon>
        <taxon>Bacillariophyta</taxon>
        <taxon>Bacillariophyceae</taxon>
        <taxon>Bacillariophycidae</taxon>
        <taxon>Bacillariales</taxon>
        <taxon>Bacillariaceae</taxon>
        <taxon>Nitzschia</taxon>
    </lineage>
</organism>
<accession>A0A9K3LUP9</accession>
<evidence type="ECO:0000313" key="5">
    <source>
        <dbReference type="Proteomes" id="UP000693970"/>
    </source>
</evidence>
<feature type="domain" description="Cyclin N-terminal" evidence="1">
    <location>
        <begin position="56"/>
        <end position="166"/>
    </location>
</feature>
<evidence type="ECO:0000259" key="1">
    <source>
        <dbReference type="Pfam" id="PF00134"/>
    </source>
</evidence>
<reference evidence="4" key="2">
    <citation type="submission" date="2021-04" db="EMBL/GenBank/DDBJ databases">
        <authorList>
            <person name="Podell S."/>
        </authorList>
    </citation>
    <scope>NUCLEOTIDE SEQUENCE</scope>
    <source>
        <strain evidence="4">Hildebrandi</strain>
    </source>
</reference>
<protein>
    <submittedName>
        <fullName evidence="4">Cyclin-like protein</fullName>
    </submittedName>
</protein>
<dbReference type="OrthoDB" id="44315at2759"/>
<dbReference type="Proteomes" id="UP000693970">
    <property type="component" value="Unassembled WGS sequence"/>
</dbReference>
<dbReference type="InterPro" id="IPR004367">
    <property type="entry name" value="Cyclin_C-dom"/>
</dbReference>
<feature type="domain" description="Cyclin C-terminal" evidence="2">
    <location>
        <begin position="169"/>
        <end position="276"/>
    </location>
</feature>
<dbReference type="Pfam" id="PF00134">
    <property type="entry name" value="Cyclin_N"/>
    <property type="match status" value="1"/>
</dbReference>
<proteinExistence type="predicted"/>
<dbReference type="FunFam" id="1.10.472.10:FF:000093">
    <property type="entry name" value="Predicted protein"/>
    <property type="match status" value="1"/>
</dbReference>
<dbReference type="AlphaFoldDB" id="A0A9K3LUP9"/>
<dbReference type="InterPro" id="IPR039361">
    <property type="entry name" value="Cyclin"/>
</dbReference>
<evidence type="ECO:0000259" key="2">
    <source>
        <dbReference type="Pfam" id="PF02984"/>
    </source>
</evidence>
<keyword evidence="5" id="KW-1185">Reference proteome</keyword>
<comment type="caution">
    <text evidence="4">The sequence shown here is derived from an EMBL/GenBank/DDBJ whole genome shotgun (WGS) entry which is preliminary data.</text>
</comment>
<evidence type="ECO:0000313" key="3">
    <source>
        <dbReference type="EMBL" id="KAG7337087.1"/>
    </source>
</evidence>
<reference evidence="4" key="1">
    <citation type="journal article" date="2021" name="Sci. Rep.">
        <title>Diploid genomic architecture of Nitzschia inconspicua, an elite biomass production diatom.</title>
        <authorList>
            <person name="Oliver A."/>
            <person name="Podell S."/>
            <person name="Pinowska A."/>
            <person name="Traller J.C."/>
            <person name="Smith S.R."/>
            <person name="McClure R."/>
            <person name="Beliaev A."/>
            <person name="Bohutskyi P."/>
            <person name="Hill E.A."/>
            <person name="Rabines A."/>
            <person name="Zheng H."/>
            <person name="Allen L.Z."/>
            <person name="Kuo A."/>
            <person name="Grigoriev I.V."/>
            <person name="Allen A.E."/>
            <person name="Hazlebeck D."/>
            <person name="Allen E.E."/>
        </authorList>
    </citation>
    <scope>NUCLEOTIDE SEQUENCE</scope>
    <source>
        <strain evidence="4">Hildebrandi</strain>
    </source>
</reference>
<dbReference type="EMBL" id="JAGRRH010000095">
    <property type="protein sequence ID" value="KAG7337087.1"/>
    <property type="molecule type" value="Genomic_DNA"/>
</dbReference>
<gene>
    <name evidence="3" type="ORF">IV203_011152</name>
    <name evidence="4" type="ORF">IV203_031628</name>
</gene>
<name>A0A9K3LUP9_9STRA</name>
<dbReference type="InterPro" id="IPR006671">
    <property type="entry name" value="Cyclin_N"/>
</dbReference>
<sequence>MATSPDNNVEEIDESVFRIRAMLSQETSVYTLQSNYLLNASVFATSRRRSRPGSPVTPPVDASCRVLMAKWCNSLCDFCKYDRDVTAAAMSCVDRFASTPSGMETILMDRDRYQLAVMTGLYLIAKIQQGEALDPESVAKLSRGKHSKADIENMEMEMLVRLQWRVHPPTPWTFARELLNLIPTSVAMEEATRERIYELTKYQLEVAVLDYDLSFRRSSELAFGAILNAMESLSVDFAVPFETSVSQLLKTEVHQLRDIRMGLLKVISEDASVQPMCAVLTQRTSVMASYHAPKNDSFSCVSSSPKSVSATIQ</sequence>